<keyword evidence="2" id="KW-1185">Reference proteome</keyword>
<protein>
    <submittedName>
        <fullName evidence="1">Uncharacterized protein</fullName>
    </submittedName>
</protein>
<evidence type="ECO:0000313" key="1">
    <source>
        <dbReference type="EMBL" id="KAH8011080.1"/>
    </source>
</evidence>
<accession>A0ACB8FVF0</accession>
<evidence type="ECO:0000313" key="2">
    <source>
        <dbReference type="Proteomes" id="UP000827872"/>
    </source>
</evidence>
<organism evidence="1 2">
    <name type="scientific">Sphaerodactylus townsendi</name>
    <dbReference type="NCBI Taxonomy" id="933632"/>
    <lineage>
        <taxon>Eukaryota</taxon>
        <taxon>Metazoa</taxon>
        <taxon>Chordata</taxon>
        <taxon>Craniata</taxon>
        <taxon>Vertebrata</taxon>
        <taxon>Euteleostomi</taxon>
        <taxon>Lepidosauria</taxon>
        <taxon>Squamata</taxon>
        <taxon>Bifurcata</taxon>
        <taxon>Gekkota</taxon>
        <taxon>Sphaerodactylidae</taxon>
        <taxon>Sphaerodactylus</taxon>
    </lineage>
</organism>
<sequence>MRALVALIALLGSLLLFLCLVWLSAEGSLSARGWEKEVKDTTDAPPPVMRSLQVPFGSLQLAPQTATNR</sequence>
<name>A0ACB8FVF0_9SAUR</name>
<proteinExistence type="predicted"/>
<comment type="caution">
    <text evidence="1">The sequence shown here is derived from an EMBL/GenBank/DDBJ whole genome shotgun (WGS) entry which is preliminary data.</text>
</comment>
<dbReference type="EMBL" id="CM037624">
    <property type="protein sequence ID" value="KAH8011080.1"/>
    <property type="molecule type" value="Genomic_DNA"/>
</dbReference>
<reference evidence="1" key="1">
    <citation type="submission" date="2021-08" db="EMBL/GenBank/DDBJ databases">
        <title>The first chromosome-level gecko genome reveals the dynamic sex chromosomes of Neotropical dwarf geckos (Sphaerodactylidae: Sphaerodactylus).</title>
        <authorList>
            <person name="Pinto B.J."/>
            <person name="Keating S.E."/>
            <person name="Gamble T."/>
        </authorList>
    </citation>
    <scope>NUCLEOTIDE SEQUENCE</scope>
    <source>
        <strain evidence="1">TG3544</strain>
    </source>
</reference>
<gene>
    <name evidence="1" type="ORF">K3G42_018249</name>
</gene>
<dbReference type="Proteomes" id="UP000827872">
    <property type="component" value="Linkage Group LG11"/>
</dbReference>